<dbReference type="Proteomes" id="UP000677016">
    <property type="component" value="Unassembled WGS sequence"/>
</dbReference>
<comment type="caution">
    <text evidence="3">The sequence shown here is derived from an EMBL/GenBank/DDBJ whole genome shotgun (WGS) entry which is preliminary data.</text>
</comment>
<gene>
    <name evidence="3" type="ORF">KC207_08120</name>
</gene>
<protein>
    <submittedName>
        <fullName evidence="3">DUF58 domain-containing protein</fullName>
    </submittedName>
</protein>
<feature type="transmembrane region" description="Helical" evidence="1">
    <location>
        <begin position="44"/>
        <end position="69"/>
    </location>
</feature>
<organism evidence="3 4">
    <name type="scientific">Phycicoccus avicenniae</name>
    <dbReference type="NCBI Taxonomy" id="2828860"/>
    <lineage>
        <taxon>Bacteria</taxon>
        <taxon>Bacillati</taxon>
        <taxon>Actinomycetota</taxon>
        <taxon>Actinomycetes</taxon>
        <taxon>Micrococcales</taxon>
        <taxon>Intrasporangiaceae</taxon>
        <taxon>Phycicoccus</taxon>
    </lineage>
</organism>
<feature type="transmembrane region" description="Helical" evidence="1">
    <location>
        <begin position="21"/>
        <end position="38"/>
    </location>
</feature>
<evidence type="ECO:0000256" key="1">
    <source>
        <dbReference type="SAM" id="Phobius"/>
    </source>
</evidence>
<dbReference type="EMBL" id="JAGSNF010000009">
    <property type="protein sequence ID" value="MBR7743253.1"/>
    <property type="molecule type" value="Genomic_DNA"/>
</dbReference>
<dbReference type="PANTHER" id="PTHR34351">
    <property type="entry name" value="SLR1927 PROTEIN-RELATED"/>
    <property type="match status" value="1"/>
</dbReference>
<evidence type="ECO:0000313" key="3">
    <source>
        <dbReference type="EMBL" id="MBR7743253.1"/>
    </source>
</evidence>
<keyword evidence="1" id="KW-1133">Transmembrane helix</keyword>
<dbReference type="AlphaFoldDB" id="A0A941D8W1"/>
<keyword evidence="1" id="KW-0472">Membrane</keyword>
<name>A0A941D8W1_9MICO</name>
<dbReference type="Pfam" id="PF01882">
    <property type="entry name" value="DUF58"/>
    <property type="match status" value="1"/>
</dbReference>
<reference evidence="3" key="1">
    <citation type="submission" date="2021-04" db="EMBL/GenBank/DDBJ databases">
        <title>Phycicoccus avicenniae sp. nov., a novel endophytic actinomycetes isolated from branch of Avicennia mariana.</title>
        <authorList>
            <person name="Tuo L."/>
        </authorList>
    </citation>
    <scope>NUCLEOTIDE SEQUENCE</scope>
    <source>
        <strain evidence="3">BSK3Z-2</strain>
    </source>
</reference>
<keyword evidence="1" id="KW-0812">Transmembrane</keyword>
<accession>A0A941D8W1</accession>
<keyword evidence="4" id="KW-1185">Reference proteome</keyword>
<dbReference type="PANTHER" id="PTHR34351:SF1">
    <property type="entry name" value="SLR1927 PROTEIN"/>
    <property type="match status" value="1"/>
</dbReference>
<feature type="domain" description="DUF58" evidence="2">
    <location>
        <begin position="205"/>
        <end position="291"/>
    </location>
</feature>
<dbReference type="InterPro" id="IPR002881">
    <property type="entry name" value="DUF58"/>
</dbReference>
<proteinExistence type="predicted"/>
<sequence>MSDLRRLLALARERSVVTATGWWAAAVGVVGVGAGLVLRWTEPVVVGAGLLALLVLGVLMTLGGSAVTLQLEVRPARVRPGAVADGLLTVVNNRSRRTAPADLEVPVDGRVEAFRMPWLSAGLRTTYPFPIAAERRGVVLVGPVSTVLGDPFGLARRTVSTSETVELFVHPEVLALPSLDAGLVRDLEGRATNDPSVSDLDFHTLRPYVPGDDRRHVHWQSTARASTAAGSTSLMVKGYTDTRRSHVGVVLDARATAYADEDVFETAVSAAASLAVRALRDEMDVTVVAGAHAVDRGAAARVLDGFSRVEPDRTDLPGLAARLAGLAPATSIAVLVTGPDTSFGEVQRAAAHLGPHVRLHVLRVAPGQRSRTSSVLGVSFMTMGAPGDLPRLVRAVGAA</sequence>
<evidence type="ECO:0000313" key="4">
    <source>
        <dbReference type="Proteomes" id="UP000677016"/>
    </source>
</evidence>
<evidence type="ECO:0000259" key="2">
    <source>
        <dbReference type="Pfam" id="PF01882"/>
    </source>
</evidence>
<dbReference type="RefSeq" id="WP_211602496.1">
    <property type="nucleotide sequence ID" value="NZ_JAGSNF010000009.1"/>
</dbReference>